<dbReference type="RefSeq" id="WP_004223095.1">
    <property type="nucleotide sequence ID" value="NZ_CACRSY010000012.1"/>
</dbReference>
<organism evidence="1">
    <name type="scientific">Blautia hansenii</name>
    <name type="common">Ruminococcus hansenii</name>
    <dbReference type="NCBI Taxonomy" id="1322"/>
    <lineage>
        <taxon>Bacteria</taxon>
        <taxon>Bacillati</taxon>
        <taxon>Bacillota</taxon>
        <taxon>Clostridia</taxon>
        <taxon>Lachnospirales</taxon>
        <taxon>Lachnospiraceae</taxon>
        <taxon>Blautia</taxon>
    </lineage>
</organism>
<accession>A0A6N2TUF4</accession>
<name>A0A6N2TUF4_BLAHA</name>
<sequence length="97" mass="11065">MDHNEEQQDEVVEHLKEIKEQGAFEKIGVVDLTGRSLDDTGKTEKIQDTEFLNSMYHNQNYVSNVQDISDTMMIAVPITRNGQVTGAIWGYYSISRI</sequence>
<dbReference type="EMBL" id="CACRSY010000012">
    <property type="protein sequence ID" value="VYT09544.1"/>
    <property type="molecule type" value="Genomic_DNA"/>
</dbReference>
<gene>
    <name evidence="1" type="ORF">BHLFYP23_00130</name>
</gene>
<dbReference type="AlphaFoldDB" id="A0A6N2TUF4"/>
<proteinExistence type="predicted"/>
<evidence type="ECO:0000313" key="1">
    <source>
        <dbReference type="EMBL" id="VYT09544.1"/>
    </source>
</evidence>
<reference evidence="1" key="1">
    <citation type="submission" date="2019-11" db="EMBL/GenBank/DDBJ databases">
        <authorList>
            <person name="Feng L."/>
        </authorList>
    </citation>
    <scope>NUCLEOTIDE SEQUENCE</scope>
    <source>
        <strain evidence="1">BhanseniiLFYP23</strain>
    </source>
</reference>
<protein>
    <submittedName>
        <fullName evidence="1">Uncharacterized protein</fullName>
    </submittedName>
</protein>